<evidence type="ECO:0000256" key="4">
    <source>
        <dbReference type="ARBA" id="ARBA00022723"/>
    </source>
</evidence>
<keyword evidence="4 8" id="KW-0479">Metal-binding</keyword>
<dbReference type="InterPro" id="IPR002401">
    <property type="entry name" value="Cyt_P450_E_grp-I"/>
</dbReference>
<evidence type="ECO:0000313" key="11">
    <source>
        <dbReference type="EMBL" id="EOA86097.1"/>
    </source>
</evidence>
<keyword evidence="10" id="KW-1133">Transmembrane helix</keyword>
<evidence type="ECO:0000256" key="7">
    <source>
        <dbReference type="ARBA" id="ARBA00023033"/>
    </source>
</evidence>
<dbReference type="AlphaFoldDB" id="R0KD53"/>
<keyword evidence="3 8" id="KW-0349">Heme</keyword>
<comment type="cofactor">
    <cofactor evidence="1 8">
        <name>heme</name>
        <dbReference type="ChEBI" id="CHEBI:30413"/>
    </cofactor>
</comment>
<evidence type="ECO:0000256" key="9">
    <source>
        <dbReference type="RuleBase" id="RU000461"/>
    </source>
</evidence>
<feature type="binding site" description="axial binding residue" evidence="8">
    <location>
        <position position="432"/>
    </location>
    <ligand>
        <name>heme</name>
        <dbReference type="ChEBI" id="CHEBI:30413"/>
    </ligand>
    <ligandPart>
        <name>Fe</name>
        <dbReference type="ChEBI" id="CHEBI:18248"/>
    </ligandPart>
</feature>
<evidence type="ECO:0008006" key="13">
    <source>
        <dbReference type="Google" id="ProtNLM"/>
    </source>
</evidence>
<proteinExistence type="inferred from homology"/>
<reference evidence="11 12" key="1">
    <citation type="journal article" date="2012" name="PLoS Pathog.">
        <title>Diverse lifestyles and strategies of plant pathogenesis encoded in the genomes of eighteen Dothideomycetes fungi.</title>
        <authorList>
            <person name="Ohm R.A."/>
            <person name="Feau N."/>
            <person name="Henrissat B."/>
            <person name="Schoch C.L."/>
            <person name="Horwitz B.A."/>
            <person name="Barry K.W."/>
            <person name="Condon B.J."/>
            <person name="Copeland A.C."/>
            <person name="Dhillon B."/>
            <person name="Glaser F."/>
            <person name="Hesse C.N."/>
            <person name="Kosti I."/>
            <person name="LaButti K."/>
            <person name="Lindquist E.A."/>
            <person name="Lucas S."/>
            <person name="Salamov A.A."/>
            <person name="Bradshaw R.E."/>
            <person name="Ciuffetti L."/>
            <person name="Hamelin R.C."/>
            <person name="Kema G.H.J."/>
            <person name="Lawrence C."/>
            <person name="Scott J.A."/>
            <person name="Spatafora J.W."/>
            <person name="Turgeon B.G."/>
            <person name="de Wit P.J.G.M."/>
            <person name="Zhong S."/>
            <person name="Goodwin S.B."/>
            <person name="Grigoriev I.V."/>
        </authorList>
    </citation>
    <scope>NUCLEOTIDE SEQUENCE [LARGE SCALE GENOMIC DNA]</scope>
    <source>
        <strain evidence="12">28A</strain>
    </source>
</reference>
<evidence type="ECO:0000256" key="10">
    <source>
        <dbReference type="SAM" id="Phobius"/>
    </source>
</evidence>
<dbReference type="OrthoDB" id="1470350at2759"/>
<dbReference type="GO" id="GO:0005506">
    <property type="term" value="F:iron ion binding"/>
    <property type="evidence" value="ECO:0007669"/>
    <property type="project" value="InterPro"/>
</dbReference>
<dbReference type="RefSeq" id="XP_008026274.1">
    <property type="nucleotide sequence ID" value="XM_008028083.1"/>
</dbReference>
<evidence type="ECO:0000256" key="1">
    <source>
        <dbReference type="ARBA" id="ARBA00001971"/>
    </source>
</evidence>
<keyword evidence="7 9" id="KW-0503">Monooxygenase</keyword>
<evidence type="ECO:0000256" key="8">
    <source>
        <dbReference type="PIRSR" id="PIRSR602401-1"/>
    </source>
</evidence>
<dbReference type="Proteomes" id="UP000016935">
    <property type="component" value="Unassembled WGS sequence"/>
</dbReference>
<evidence type="ECO:0000256" key="5">
    <source>
        <dbReference type="ARBA" id="ARBA00023002"/>
    </source>
</evidence>
<dbReference type="InterPro" id="IPR017972">
    <property type="entry name" value="Cyt_P450_CS"/>
</dbReference>
<evidence type="ECO:0000256" key="3">
    <source>
        <dbReference type="ARBA" id="ARBA00022617"/>
    </source>
</evidence>
<keyword evidence="5 9" id="KW-0560">Oxidoreductase</keyword>
<dbReference type="GO" id="GO:0020037">
    <property type="term" value="F:heme binding"/>
    <property type="evidence" value="ECO:0007669"/>
    <property type="project" value="InterPro"/>
</dbReference>
<dbReference type="Pfam" id="PF00067">
    <property type="entry name" value="p450"/>
    <property type="match status" value="1"/>
</dbReference>
<evidence type="ECO:0000256" key="6">
    <source>
        <dbReference type="ARBA" id="ARBA00023004"/>
    </source>
</evidence>
<dbReference type="InterPro" id="IPR050121">
    <property type="entry name" value="Cytochrome_P450_monoxygenase"/>
</dbReference>
<dbReference type="PRINTS" id="PR00463">
    <property type="entry name" value="EP450I"/>
</dbReference>
<organism evidence="11 12">
    <name type="scientific">Exserohilum turcicum (strain 28A)</name>
    <name type="common">Northern leaf blight fungus</name>
    <name type="synonym">Setosphaeria turcica</name>
    <dbReference type="NCBI Taxonomy" id="671987"/>
    <lineage>
        <taxon>Eukaryota</taxon>
        <taxon>Fungi</taxon>
        <taxon>Dikarya</taxon>
        <taxon>Ascomycota</taxon>
        <taxon>Pezizomycotina</taxon>
        <taxon>Dothideomycetes</taxon>
        <taxon>Pleosporomycetidae</taxon>
        <taxon>Pleosporales</taxon>
        <taxon>Pleosporineae</taxon>
        <taxon>Pleosporaceae</taxon>
        <taxon>Exserohilum</taxon>
    </lineage>
</organism>
<dbReference type="PRINTS" id="PR00385">
    <property type="entry name" value="P450"/>
</dbReference>
<dbReference type="HOGENOM" id="CLU_001570_14_11_1"/>
<dbReference type="Gene3D" id="1.10.630.10">
    <property type="entry name" value="Cytochrome P450"/>
    <property type="match status" value="1"/>
</dbReference>
<dbReference type="InterPro" id="IPR001128">
    <property type="entry name" value="Cyt_P450"/>
</dbReference>
<keyword evidence="10" id="KW-0472">Membrane</keyword>
<protein>
    <recommendedName>
        <fullName evidence="13">Cytochrome P450</fullName>
    </recommendedName>
</protein>
<dbReference type="STRING" id="671987.R0KD53"/>
<evidence type="ECO:0000313" key="12">
    <source>
        <dbReference type="Proteomes" id="UP000016935"/>
    </source>
</evidence>
<dbReference type="CDD" id="cd11058">
    <property type="entry name" value="CYP60B-like"/>
    <property type="match status" value="1"/>
</dbReference>
<comment type="similarity">
    <text evidence="2 9">Belongs to the cytochrome P450 family.</text>
</comment>
<dbReference type="eggNOG" id="KOG0158">
    <property type="taxonomic scope" value="Eukaryota"/>
</dbReference>
<reference evidence="11 12" key="2">
    <citation type="journal article" date="2013" name="PLoS Genet.">
        <title>Comparative genome structure, secondary metabolite, and effector coding capacity across Cochliobolus pathogens.</title>
        <authorList>
            <person name="Condon B.J."/>
            <person name="Leng Y."/>
            <person name="Wu D."/>
            <person name="Bushley K.E."/>
            <person name="Ohm R.A."/>
            <person name="Otillar R."/>
            <person name="Martin J."/>
            <person name="Schackwitz W."/>
            <person name="Grimwood J."/>
            <person name="MohdZainudin N."/>
            <person name="Xue C."/>
            <person name="Wang R."/>
            <person name="Manning V.A."/>
            <person name="Dhillon B."/>
            <person name="Tu Z.J."/>
            <person name="Steffenson B.J."/>
            <person name="Salamov A."/>
            <person name="Sun H."/>
            <person name="Lowry S."/>
            <person name="LaButti K."/>
            <person name="Han J."/>
            <person name="Copeland A."/>
            <person name="Lindquist E."/>
            <person name="Barry K."/>
            <person name="Schmutz J."/>
            <person name="Baker S.E."/>
            <person name="Ciuffetti L.M."/>
            <person name="Grigoriev I.V."/>
            <person name="Zhong S."/>
            <person name="Turgeon B.G."/>
        </authorList>
    </citation>
    <scope>NUCLEOTIDE SEQUENCE [LARGE SCALE GENOMIC DNA]</scope>
    <source>
        <strain evidence="12">28A</strain>
    </source>
</reference>
<keyword evidence="12" id="KW-1185">Reference proteome</keyword>
<dbReference type="GO" id="GO:0004497">
    <property type="term" value="F:monooxygenase activity"/>
    <property type="evidence" value="ECO:0007669"/>
    <property type="project" value="UniProtKB-KW"/>
</dbReference>
<evidence type="ECO:0000256" key="2">
    <source>
        <dbReference type="ARBA" id="ARBA00010617"/>
    </source>
</evidence>
<keyword evidence="6 8" id="KW-0408">Iron</keyword>
<feature type="transmembrane region" description="Helical" evidence="10">
    <location>
        <begin position="21"/>
        <end position="42"/>
    </location>
</feature>
<name>R0KD53_EXST2</name>
<dbReference type="PROSITE" id="PS00086">
    <property type="entry name" value="CYTOCHROME_P450"/>
    <property type="match status" value="1"/>
</dbReference>
<keyword evidence="10" id="KW-0812">Transmembrane</keyword>
<accession>R0KD53</accession>
<dbReference type="SUPFAM" id="SSF48264">
    <property type="entry name" value="Cytochrome P450"/>
    <property type="match status" value="1"/>
</dbReference>
<dbReference type="GeneID" id="19404529"/>
<dbReference type="PANTHER" id="PTHR24305:SF230">
    <property type="entry name" value="P450, PUTATIVE (EUROFUNG)-RELATED"/>
    <property type="match status" value="1"/>
</dbReference>
<dbReference type="GO" id="GO:0016705">
    <property type="term" value="F:oxidoreductase activity, acting on paired donors, with incorporation or reduction of molecular oxygen"/>
    <property type="evidence" value="ECO:0007669"/>
    <property type="project" value="InterPro"/>
</dbReference>
<dbReference type="PANTHER" id="PTHR24305">
    <property type="entry name" value="CYTOCHROME P450"/>
    <property type="match status" value="1"/>
</dbReference>
<gene>
    <name evidence="11" type="ORF">SETTUDRAFT_39857</name>
</gene>
<dbReference type="InterPro" id="IPR036396">
    <property type="entry name" value="Cyt_P450_sf"/>
</dbReference>
<sequence>MAPRYGASHLLQKYRFCYTGFFYLLAYIVGLYIIYILASIVYELYFSPLSKIPGRKSWIAFPLLRHVAALRGNLDSEILDIHEKYGDIVRLGPNEVSFTTADAWQDIFGHGHRQLPKALAYGFSDKALRQQEPLIKVYVDLLIEKLKDVASSTSKTDMVRWYNLTTFDVIGDLSFGQSFGGLQNTDMHEWITNIFLFTKFGMFTRLANAYPLIGAVISIFTPKFLFEAGKRQESFARITVTKRINNTQQHGRSDFVDSMLRHKGDGDELSFEEIVSNANALIFAGSETTATLLSGATYWLLKTPQALKKAIDEVRTQFETEEEITFISTANKLPYMVACLEEALRIYPPVATQLPRRTLPGAPTRISDIEVPPNTTVSVHQLSTYWSPRNFHEPLSFHPERWLREAATNPTSAFYNVIRAARQPFHVGPRNCVGRNLAYNEMRVILARVLWNFDLELCKESENWHNQKPYVVWAKKALWVKLNFMLQLTWSAEILSAT</sequence>
<dbReference type="EMBL" id="KB908615">
    <property type="protein sequence ID" value="EOA86097.1"/>
    <property type="molecule type" value="Genomic_DNA"/>
</dbReference>